<evidence type="ECO:0000256" key="9">
    <source>
        <dbReference type="HAMAP-Rule" id="MF_00624"/>
    </source>
</evidence>
<comment type="function">
    <text evidence="9">Involved in the biosynthesis of ADP-glucose, a building block required for the elongation reactions to produce glycogen. Catalyzes the reaction between ATP and alpha-D-glucose 1-phosphate (G1P) to produce pyrophosphate and ADP-Glc.</text>
</comment>
<comment type="catalytic activity">
    <reaction evidence="9">
        <text>alpha-D-glucose 1-phosphate + ATP + H(+) = ADP-alpha-D-glucose + diphosphate</text>
        <dbReference type="Rhea" id="RHEA:12120"/>
        <dbReference type="ChEBI" id="CHEBI:15378"/>
        <dbReference type="ChEBI" id="CHEBI:30616"/>
        <dbReference type="ChEBI" id="CHEBI:33019"/>
        <dbReference type="ChEBI" id="CHEBI:57498"/>
        <dbReference type="ChEBI" id="CHEBI:58601"/>
        <dbReference type="EC" id="2.7.7.27"/>
    </reaction>
</comment>
<dbReference type="SUPFAM" id="SSF53448">
    <property type="entry name" value="Nucleotide-diphospho-sugar transferases"/>
    <property type="match status" value="1"/>
</dbReference>
<feature type="domain" description="Glucose-1-phosphate adenylyltransferase/Bifunctional protein GlmU-like C-terminal hexapeptide" evidence="11">
    <location>
        <begin position="301"/>
        <end position="402"/>
    </location>
</feature>
<dbReference type="InterPro" id="IPR011831">
    <property type="entry name" value="ADP-Glc_PPase"/>
</dbReference>
<dbReference type="RefSeq" id="WP_164995284.1">
    <property type="nucleotide sequence ID" value="NZ_CP049055.1"/>
</dbReference>
<evidence type="ECO:0000256" key="5">
    <source>
        <dbReference type="ARBA" id="ARBA00022741"/>
    </source>
</evidence>
<dbReference type="UniPathway" id="UPA00164"/>
<dbReference type="GO" id="GO:0008878">
    <property type="term" value="F:glucose-1-phosphate adenylyltransferase activity"/>
    <property type="evidence" value="ECO:0007669"/>
    <property type="project" value="UniProtKB-UniRule"/>
</dbReference>
<sequence length="410" mass="46656">MIKPFDHTLYRKVLVMLLAGGKGERLYPLTRDRAKPAVPFGGVYRIIDFTLSNCVNSGLRKICVLTQYKSYSLDRHLRVGWNIFNTELDEFIENIPPQKRTSEMWYLGTSDAVYQNIYVLERERPEMVLILAGDHIYKMDYSELINYHIVNKADLTVPCIEAPLEDATRFGVVGVDNNSRIIDFDEKPLNPKPLPTNKNVALVSMGIYLFNTEVLVRRIIENAKNDTNRDFGKNIIPTMIQKDRVLSFVFNGNGHNTANYWRDIGTLDAYWEANIDLIKKNPDFDLFDDTWPIRTYNKQYPPAKYIFENEKNGMIKDALISNGCLINDASIGKSIISPNVTIGSQSSVLGSIIMEGVRIGKDVKIKNAIIDKHVTIPDGMKIGYDLQDDGKQFTVTEKGIVVAHKEMHLI</sequence>
<dbReference type="PANTHER" id="PTHR43523">
    <property type="entry name" value="GLUCOSE-1-PHOSPHATE ADENYLYLTRANSFERASE-RELATED"/>
    <property type="match status" value="1"/>
</dbReference>
<evidence type="ECO:0000256" key="4">
    <source>
        <dbReference type="ARBA" id="ARBA00022695"/>
    </source>
</evidence>
<feature type="binding site" evidence="9">
    <location>
        <begin position="186"/>
        <end position="187"/>
    </location>
    <ligand>
        <name>alpha-D-glucose 1-phosphate</name>
        <dbReference type="ChEBI" id="CHEBI:58601"/>
    </ligand>
</feature>
<dbReference type="NCBIfam" id="NF001947">
    <property type="entry name" value="PRK00725.1"/>
    <property type="match status" value="1"/>
</dbReference>
<dbReference type="Gene3D" id="2.160.10.10">
    <property type="entry name" value="Hexapeptide repeat proteins"/>
    <property type="match status" value="1"/>
</dbReference>
<proteinExistence type="inferred from homology"/>
<dbReference type="SUPFAM" id="SSF51161">
    <property type="entry name" value="Trimeric LpxA-like enzymes"/>
    <property type="match status" value="1"/>
</dbReference>
<dbReference type="PANTHER" id="PTHR43523:SF2">
    <property type="entry name" value="GLUCOSE-1-PHOSPHATE ADENYLYLTRANSFERASE"/>
    <property type="match status" value="1"/>
</dbReference>
<evidence type="ECO:0000313" key="12">
    <source>
        <dbReference type="EMBL" id="QII12983.1"/>
    </source>
</evidence>
<evidence type="ECO:0000256" key="7">
    <source>
        <dbReference type="ARBA" id="ARBA00023056"/>
    </source>
</evidence>
<feature type="binding site" evidence="9">
    <location>
        <position position="171"/>
    </location>
    <ligand>
        <name>alpha-D-glucose 1-phosphate</name>
        <dbReference type="ChEBI" id="CHEBI:58601"/>
    </ligand>
</feature>
<dbReference type="AlphaFoldDB" id="A0A6G7GUI6"/>
<keyword evidence="4 9" id="KW-0548">Nucleotidyltransferase</keyword>
<dbReference type="CDD" id="cd02508">
    <property type="entry name" value="ADP_Glucose_PP"/>
    <property type="match status" value="1"/>
</dbReference>
<dbReference type="PROSITE" id="PS00809">
    <property type="entry name" value="ADP_GLC_PYROPHOSPH_2"/>
    <property type="match status" value="1"/>
</dbReference>
<comment type="subunit">
    <text evidence="9">Homotetramer.</text>
</comment>
<dbReference type="InterPro" id="IPR029044">
    <property type="entry name" value="Nucleotide-diphossugar_trans"/>
</dbReference>
<dbReference type="HAMAP" id="MF_00624">
    <property type="entry name" value="GlgC"/>
    <property type="match status" value="1"/>
</dbReference>
<dbReference type="InterPro" id="IPR011004">
    <property type="entry name" value="Trimer_LpxA-like_sf"/>
</dbReference>
<keyword evidence="3 9" id="KW-0808">Transferase</keyword>
<keyword evidence="2 9" id="KW-0321">Glycogen metabolism</keyword>
<dbReference type="GO" id="GO:0005524">
    <property type="term" value="F:ATP binding"/>
    <property type="evidence" value="ECO:0007669"/>
    <property type="project" value="UniProtKB-KW"/>
</dbReference>
<feature type="domain" description="Nucleotidyl transferase" evidence="10">
    <location>
        <begin position="16"/>
        <end position="278"/>
    </location>
</feature>
<evidence type="ECO:0000313" key="13">
    <source>
        <dbReference type="Proteomes" id="UP000501926"/>
    </source>
</evidence>
<dbReference type="InterPro" id="IPR056818">
    <property type="entry name" value="GlmU/GlgC-like_hexapep"/>
</dbReference>
<dbReference type="InterPro" id="IPR023049">
    <property type="entry name" value="GlgC_bac"/>
</dbReference>
<feature type="binding site" evidence="9">
    <location>
        <position position="204"/>
    </location>
    <ligand>
        <name>alpha-D-glucose 1-phosphate</name>
        <dbReference type="ChEBI" id="CHEBI:58601"/>
    </ligand>
</feature>
<evidence type="ECO:0000256" key="6">
    <source>
        <dbReference type="ARBA" id="ARBA00022840"/>
    </source>
</evidence>
<evidence type="ECO:0000256" key="2">
    <source>
        <dbReference type="ARBA" id="ARBA00022600"/>
    </source>
</evidence>
<reference evidence="12 13" key="1">
    <citation type="submission" date="2020-02" db="EMBL/GenBank/DDBJ databases">
        <title>Newly sequenced genome of strain CSTR1 showed variability in Candidatus Kuenenia stuttgartiensis genomes.</title>
        <authorList>
            <person name="Ding C."/>
            <person name="Adrian L."/>
        </authorList>
    </citation>
    <scope>NUCLEOTIDE SEQUENCE [LARGE SCALE GENOMIC DNA]</scope>
    <source>
        <strain evidence="12 13">CSTR1</strain>
    </source>
</reference>
<feature type="site" description="Could play a key role in the communication between the regulatory and the substrate sites" evidence="9">
    <location>
        <position position="67"/>
    </location>
</feature>
<dbReference type="InterPro" id="IPR005835">
    <property type="entry name" value="NTP_transferase_dom"/>
</dbReference>
<dbReference type="CDD" id="cd04651">
    <property type="entry name" value="LbH_G1P_AT_C"/>
    <property type="match status" value="1"/>
</dbReference>
<dbReference type="Pfam" id="PF24894">
    <property type="entry name" value="Hexapep_GlmU"/>
    <property type="match status" value="1"/>
</dbReference>
<dbReference type="InterPro" id="IPR005836">
    <property type="entry name" value="ADP_Glu_pyroP_CS"/>
</dbReference>
<dbReference type="EMBL" id="CP049055">
    <property type="protein sequence ID" value="QII12983.1"/>
    <property type="molecule type" value="Genomic_DNA"/>
</dbReference>
<comment type="similarity">
    <text evidence="1 9">Belongs to the bacterial/plant glucose-1-phosphate adenylyltransferase family.</text>
</comment>
<keyword evidence="6 9" id="KW-0067">ATP-binding</keyword>
<feature type="binding site" evidence="9">
    <location>
        <position position="106"/>
    </location>
    <ligand>
        <name>alpha-D-glucose 1-phosphate</name>
        <dbReference type="ChEBI" id="CHEBI:58601"/>
    </ligand>
</feature>
<dbReference type="GO" id="GO:0005978">
    <property type="term" value="P:glycogen biosynthetic process"/>
    <property type="evidence" value="ECO:0007669"/>
    <property type="project" value="UniProtKB-UniRule"/>
</dbReference>
<evidence type="ECO:0000256" key="1">
    <source>
        <dbReference type="ARBA" id="ARBA00010443"/>
    </source>
</evidence>
<dbReference type="Pfam" id="PF00483">
    <property type="entry name" value="NTP_transferase"/>
    <property type="match status" value="1"/>
</dbReference>
<keyword evidence="7 9" id="KW-0320">Glycogen biosynthesis</keyword>
<dbReference type="NCBIfam" id="NF002023">
    <property type="entry name" value="PRK00844.1"/>
    <property type="match status" value="1"/>
</dbReference>
<comment type="pathway">
    <text evidence="9">Glycan biosynthesis; glycogen biosynthesis.</text>
</comment>
<protein>
    <recommendedName>
        <fullName evidence="9">Glucose-1-phosphate adenylyltransferase</fullName>
        <ecNumber evidence="9">2.7.7.27</ecNumber>
    </recommendedName>
    <alternativeName>
        <fullName evidence="9">ADP-glucose pyrophosphorylase</fullName>
        <shortName evidence="9">ADPGlc PPase</shortName>
    </alternativeName>
    <alternativeName>
        <fullName evidence="9">ADP-glucose synthase</fullName>
    </alternativeName>
</protein>
<gene>
    <name evidence="9 12" type="primary">glgC</name>
    <name evidence="12" type="ORF">KsCSTR_36040</name>
</gene>
<evidence type="ECO:0000256" key="8">
    <source>
        <dbReference type="ARBA" id="ARBA00023277"/>
    </source>
</evidence>
<dbReference type="Proteomes" id="UP000501926">
    <property type="component" value="Chromosome"/>
</dbReference>
<name>A0A6G7GUI6_KUEST</name>
<accession>A0A6G7GUI6</accession>
<feature type="site" description="Could play a key role in the communication between the regulatory and the substrate sites" evidence="9">
    <location>
        <position position="105"/>
    </location>
</feature>
<dbReference type="EC" id="2.7.7.27" evidence="9"/>
<evidence type="ECO:0000259" key="10">
    <source>
        <dbReference type="Pfam" id="PF00483"/>
    </source>
</evidence>
<keyword evidence="5 9" id="KW-0547">Nucleotide-binding</keyword>
<keyword evidence="8 9" id="KW-0119">Carbohydrate metabolism</keyword>
<evidence type="ECO:0000259" key="11">
    <source>
        <dbReference type="Pfam" id="PF24894"/>
    </source>
</evidence>
<dbReference type="NCBIfam" id="TIGR02091">
    <property type="entry name" value="glgC"/>
    <property type="match status" value="1"/>
</dbReference>
<organism evidence="12 13">
    <name type="scientific">Kuenenia stuttgartiensis</name>
    <dbReference type="NCBI Taxonomy" id="174633"/>
    <lineage>
        <taxon>Bacteria</taxon>
        <taxon>Pseudomonadati</taxon>
        <taxon>Planctomycetota</taxon>
        <taxon>Candidatus Brocadiia</taxon>
        <taxon>Candidatus Brocadiales</taxon>
        <taxon>Candidatus Brocadiaceae</taxon>
        <taxon>Candidatus Kuenenia</taxon>
    </lineage>
</organism>
<dbReference type="Gene3D" id="3.90.550.10">
    <property type="entry name" value="Spore Coat Polysaccharide Biosynthesis Protein SpsA, Chain A"/>
    <property type="match status" value="1"/>
</dbReference>
<evidence type="ECO:0000256" key="3">
    <source>
        <dbReference type="ARBA" id="ARBA00022679"/>
    </source>
</evidence>